<dbReference type="RefSeq" id="WP_008142059.1">
    <property type="nucleotide sequence ID" value="NZ_EQ973637.1"/>
</dbReference>
<proteinExistence type="predicted"/>
<dbReference type="SUPFAM" id="SSF52540">
    <property type="entry name" value="P-loop containing nucleoside triphosphate hydrolases"/>
    <property type="match status" value="1"/>
</dbReference>
<dbReference type="Pfam" id="PF13604">
    <property type="entry name" value="AAA_30"/>
    <property type="match status" value="1"/>
</dbReference>
<keyword evidence="2" id="KW-1185">Reference proteome</keyword>
<evidence type="ECO:0000313" key="2">
    <source>
        <dbReference type="Proteomes" id="UP000014073"/>
    </source>
</evidence>
<accession>S0FBZ8</accession>
<evidence type="ECO:0000313" key="1">
    <source>
        <dbReference type="EMBL" id="EEF75976.1"/>
    </source>
</evidence>
<dbReference type="Proteomes" id="UP000014073">
    <property type="component" value="Unassembled WGS sequence"/>
</dbReference>
<sequence length="165" mass="18464">MILTAQQKQAMIMIEKFIADKDSQVFILKGYAGTGKTTLIRSIADYLSTQSLHIQLMAPTGRAAKILRSKLPNYGASTIHRGIYNFSHLIVEESEGTLKYIFPLKDNHERCIYIIDEASMISSRESKNELFQFGTGVLIKDLLSYARLNFGGKVILLVTLCSCLP</sequence>
<organism evidence="1 2">
    <name type="scientific">Phocaeicola coprophilus DSM 18228 = JCM 13818</name>
    <dbReference type="NCBI Taxonomy" id="547042"/>
    <lineage>
        <taxon>Bacteria</taxon>
        <taxon>Pseudomonadati</taxon>
        <taxon>Bacteroidota</taxon>
        <taxon>Bacteroidia</taxon>
        <taxon>Bacteroidales</taxon>
        <taxon>Bacteroidaceae</taxon>
        <taxon>Phocaeicola</taxon>
    </lineage>
</organism>
<dbReference type="Gene3D" id="3.40.50.300">
    <property type="entry name" value="P-loop containing nucleotide triphosphate hydrolases"/>
    <property type="match status" value="1"/>
</dbReference>
<name>S0FBZ8_9BACT</name>
<dbReference type="InterPro" id="IPR027417">
    <property type="entry name" value="P-loop_NTPase"/>
</dbReference>
<dbReference type="AlphaFoldDB" id="S0FBZ8"/>
<dbReference type="EMBL" id="ACBW01000107">
    <property type="protein sequence ID" value="EEF75976.1"/>
    <property type="molecule type" value="Genomic_DNA"/>
</dbReference>
<protein>
    <recommendedName>
        <fullName evidence="3">AAA+ ATPase domain-containing protein</fullName>
    </recommendedName>
</protein>
<reference evidence="1 2" key="1">
    <citation type="submission" date="2008-12" db="EMBL/GenBank/DDBJ databases">
        <authorList>
            <person name="Fulton L."/>
            <person name="Clifton S."/>
            <person name="Fulton B."/>
            <person name="Xu J."/>
            <person name="Minx P."/>
            <person name="Pepin K.H."/>
            <person name="Johnson M."/>
            <person name="Bhonagiri V."/>
            <person name="Nash W.E."/>
            <person name="Mardis E.R."/>
            <person name="Wilson R.K."/>
        </authorList>
    </citation>
    <scope>NUCLEOTIDE SEQUENCE [LARGE SCALE GENOMIC DNA]</scope>
    <source>
        <strain evidence="1 2">DSM 18228</strain>
    </source>
</reference>
<dbReference type="STRING" id="547042.BACCOPRO_01470"/>
<comment type="caution">
    <text evidence="1">The sequence shown here is derived from an EMBL/GenBank/DDBJ whole genome shotgun (WGS) entry which is preliminary data.</text>
</comment>
<dbReference type="HOGENOM" id="CLU_1607545_0_0_10"/>
<dbReference type="eggNOG" id="COG0507">
    <property type="taxonomic scope" value="Bacteria"/>
</dbReference>
<gene>
    <name evidence="1" type="ORF">BACCOPRO_01470</name>
</gene>
<evidence type="ECO:0008006" key="3">
    <source>
        <dbReference type="Google" id="ProtNLM"/>
    </source>
</evidence>